<dbReference type="EC" id="2.7.8.-" evidence="17"/>
<evidence type="ECO:0000256" key="18">
    <source>
        <dbReference type="RuleBase" id="RU003750"/>
    </source>
</evidence>
<feature type="binding site" evidence="17">
    <location>
        <position position="73"/>
    </location>
    <ligand>
        <name>a CDP-1,2-diacyl-sn-glycerol</name>
        <dbReference type="ChEBI" id="CHEBI:58332"/>
    </ligand>
</feature>
<organism evidence="19 20">
    <name type="scientific">Nocardioides piscis</name>
    <dbReference type="NCBI Taxonomy" id="2714938"/>
    <lineage>
        <taxon>Bacteria</taxon>
        <taxon>Bacillati</taxon>
        <taxon>Actinomycetota</taxon>
        <taxon>Actinomycetes</taxon>
        <taxon>Propionibacteriales</taxon>
        <taxon>Nocardioidaceae</taxon>
        <taxon>Nocardioides</taxon>
    </lineage>
</organism>
<evidence type="ECO:0000256" key="9">
    <source>
        <dbReference type="ARBA" id="ARBA00022723"/>
    </source>
</evidence>
<dbReference type="GO" id="GO:0000287">
    <property type="term" value="F:magnesium ion binding"/>
    <property type="evidence" value="ECO:0007669"/>
    <property type="project" value="UniProtKB-UniRule"/>
</dbReference>
<dbReference type="HAMAP" id="MF_02241">
    <property type="entry name" value="PIP_synthase"/>
    <property type="match status" value="1"/>
</dbReference>
<feature type="active site" description="Proton acceptor" evidence="17">
    <location>
        <position position="90"/>
    </location>
</feature>
<feature type="binding site" evidence="17">
    <location>
        <position position="79"/>
    </location>
    <ligand>
        <name>a CDP-1,2-diacyl-sn-glycerol</name>
        <dbReference type="ChEBI" id="CHEBI:58332"/>
    </ligand>
</feature>
<evidence type="ECO:0000256" key="15">
    <source>
        <dbReference type="ARBA" id="ARBA00033137"/>
    </source>
</evidence>
<evidence type="ECO:0000256" key="1">
    <source>
        <dbReference type="ARBA" id="ARBA00004651"/>
    </source>
</evidence>
<dbReference type="PROSITE" id="PS00379">
    <property type="entry name" value="CDP_ALCOHOL_P_TRANSF"/>
    <property type="match status" value="1"/>
</dbReference>
<evidence type="ECO:0000256" key="11">
    <source>
        <dbReference type="ARBA" id="ARBA00022989"/>
    </source>
</evidence>
<evidence type="ECO:0000256" key="16">
    <source>
        <dbReference type="ARBA" id="ARBA00048865"/>
    </source>
</evidence>
<keyword evidence="11 17" id="KW-1133">Transmembrane helix</keyword>
<evidence type="ECO:0000256" key="13">
    <source>
        <dbReference type="ARBA" id="ARBA00023935"/>
    </source>
</evidence>
<gene>
    <name evidence="19" type="ORF">G7071_16400</name>
</gene>
<evidence type="ECO:0000256" key="5">
    <source>
        <dbReference type="ARBA" id="ARBA00011738"/>
    </source>
</evidence>
<sequence length="209" mass="21707">MLEHIRGLVTAIISPIARLLLRLGVSPDAITIVGTVATCTAALWFAPRGELIAAALSVTVFALFDLLDGTMARMSNRVSKFGAFLDSTLDRIADAVVFGAVILYFGGPGDSMVGAGLALLCLVTGVTTSYARARAESLGFTARVGLMERADRLVVLGIAAIAAEVSDNPMVLAWGLGVLGVLSAMTVVQRILAVRSQAHAVEHSGGVEK</sequence>
<dbReference type="KEGG" id="npi:G7071_16400"/>
<keyword evidence="17" id="KW-1208">Phospholipid metabolism</keyword>
<dbReference type="GO" id="GO:0008654">
    <property type="term" value="P:phospholipid biosynthetic process"/>
    <property type="evidence" value="ECO:0007669"/>
    <property type="project" value="UniProtKB-UniRule"/>
</dbReference>
<dbReference type="NCBIfam" id="NF045883">
    <property type="entry name" value="PIPSynth"/>
    <property type="match status" value="1"/>
</dbReference>
<feature type="binding site" evidence="17">
    <location>
        <position position="65"/>
    </location>
    <ligand>
        <name>Mg(2+)</name>
        <dbReference type="ChEBI" id="CHEBI:18420"/>
        <label>2</label>
    </ligand>
</feature>
<feature type="binding site" evidence="17">
    <location>
        <position position="90"/>
    </location>
    <ligand>
        <name>Mg(2+)</name>
        <dbReference type="ChEBI" id="CHEBI:18420"/>
        <label>2</label>
    </ligand>
</feature>
<dbReference type="Gene3D" id="1.20.120.1760">
    <property type="match status" value="1"/>
</dbReference>
<dbReference type="GO" id="GO:0005886">
    <property type="term" value="C:plasma membrane"/>
    <property type="evidence" value="ECO:0007669"/>
    <property type="project" value="UniProtKB-SubCell"/>
</dbReference>
<comment type="function">
    <text evidence="17">Catalyzes the conjugation of the 1'-hydroxyl group of D-myo-inositol-3-phosphate (also named L-myo-inositol-1-phosphate) with a lipid tail of cytidine diphosphate diacylglycerol (CDP-DAG), forming phosphatidylinositol phosphate (PIP) and CMP. PIP is a precursor of phosphatidylinositol (PI) which is an essential lipid required for cell wall formation.</text>
</comment>
<comment type="cofactor">
    <cofactor evidence="17">
        <name>Mg(2+)</name>
        <dbReference type="ChEBI" id="CHEBI:18420"/>
    </cofactor>
    <text evidence="17">Contains a di-nuclear catalytic Mg(2+) center.</text>
</comment>
<evidence type="ECO:0000256" key="3">
    <source>
        <dbReference type="ARBA" id="ARBA00005189"/>
    </source>
</evidence>
<dbReference type="Proteomes" id="UP000502035">
    <property type="component" value="Chromosome"/>
</dbReference>
<dbReference type="AlphaFoldDB" id="A0A6G7YJ58"/>
<dbReference type="InterPro" id="IPR044268">
    <property type="entry name" value="PIP_synthase_PgsA1"/>
</dbReference>
<comment type="catalytic activity">
    <reaction evidence="16 17">
        <text>a CDP-1,2-diacyl-sn-glycerol + 1D-myo-inositol 3-phosphate = a 1,2-diacyl-sn-glycero-3-phospho-(1D-myo-inositol-3-phosphate) + CMP + H(+)</text>
        <dbReference type="Rhea" id="RHEA:60504"/>
        <dbReference type="ChEBI" id="CHEBI:15378"/>
        <dbReference type="ChEBI" id="CHEBI:58088"/>
        <dbReference type="ChEBI" id="CHEBI:58332"/>
        <dbReference type="ChEBI" id="CHEBI:58401"/>
        <dbReference type="ChEBI" id="CHEBI:60377"/>
    </reaction>
</comment>
<keyword evidence="10 17" id="KW-0460">Magnesium</keyword>
<evidence type="ECO:0000313" key="20">
    <source>
        <dbReference type="Proteomes" id="UP000502035"/>
    </source>
</evidence>
<keyword evidence="6 17" id="KW-1003">Cell membrane</keyword>
<feature type="transmembrane region" description="Helical" evidence="17">
    <location>
        <begin position="172"/>
        <end position="193"/>
    </location>
</feature>
<feature type="binding site" evidence="17">
    <location>
        <position position="65"/>
    </location>
    <ligand>
        <name>Mg(2+)</name>
        <dbReference type="ChEBI" id="CHEBI:18420"/>
        <label>1</label>
    </ligand>
</feature>
<dbReference type="GO" id="GO:0016780">
    <property type="term" value="F:phosphotransferase activity, for other substituted phosphate groups"/>
    <property type="evidence" value="ECO:0007669"/>
    <property type="project" value="UniProtKB-UniRule"/>
</dbReference>
<comment type="subunit">
    <text evidence="5 17">Homodimer.</text>
</comment>
<reference evidence="19 20" key="1">
    <citation type="submission" date="2020-03" db="EMBL/GenBank/DDBJ databases">
        <title>Nocardioides sp. nov., isolated from fish.</title>
        <authorList>
            <person name="Hyun D.-W."/>
            <person name="Bae J.-W."/>
        </authorList>
    </citation>
    <scope>NUCLEOTIDE SEQUENCE [LARGE SCALE GENOMIC DNA]</scope>
    <source>
        <strain evidence="19 20">HDW12A</strain>
    </source>
</reference>
<proteinExistence type="inferred from homology"/>
<comment type="pathway">
    <text evidence="2 17">Phospholipid metabolism; phosphatidylinositol phosphate biosynthesis.</text>
</comment>
<keyword evidence="17" id="KW-0594">Phospholipid biosynthesis</keyword>
<feature type="binding site" evidence="17">
    <location>
        <position position="69"/>
    </location>
    <ligand>
        <name>a CDP-1,2-diacyl-sn-glycerol</name>
        <dbReference type="ChEBI" id="CHEBI:58332"/>
    </ligand>
</feature>
<evidence type="ECO:0000256" key="2">
    <source>
        <dbReference type="ARBA" id="ARBA00004805"/>
    </source>
</evidence>
<feature type="transmembrane region" description="Helical" evidence="17">
    <location>
        <begin position="20"/>
        <end position="45"/>
    </location>
</feature>
<dbReference type="InterPro" id="IPR000462">
    <property type="entry name" value="CDP-OH_P_trans"/>
</dbReference>
<name>A0A6G7YJ58_9ACTN</name>
<evidence type="ECO:0000256" key="12">
    <source>
        <dbReference type="ARBA" id="ARBA00023136"/>
    </source>
</evidence>
<feature type="transmembrane region" description="Helical" evidence="17">
    <location>
        <begin position="88"/>
        <end position="106"/>
    </location>
</feature>
<keyword evidence="17" id="KW-0444">Lipid biosynthesis</keyword>
<comment type="subcellular location">
    <subcellularLocation>
        <location evidence="1 17">Cell membrane</location>
        <topology evidence="1 17">Multi-pass membrane protein</topology>
    </subcellularLocation>
</comment>
<keyword evidence="7 17" id="KW-0808">Transferase</keyword>
<dbReference type="UniPathway" id="UPA00220"/>
<evidence type="ECO:0000256" key="8">
    <source>
        <dbReference type="ARBA" id="ARBA00022692"/>
    </source>
</evidence>
<keyword evidence="9 17" id="KW-0479">Metal-binding</keyword>
<evidence type="ECO:0000256" key="7">
    <source>
        <dbReference type="ARBA" id="ARBA00022679"/>
    </source>
</evidence>
<keyword evidence="12 17" id="KW-0472">Membrane</keyword>
<keyword evidence="8 17" id="KW-0812">Transmembrane</keyword>
<evidence type="ECO:0000256" key="10">
    <source>
        <dbReference type="ARBA" id="ARBA00022842"/>
    </source>
</evidence>
<feature type="binding site" evidence="17">
    <location>
        <position position="68"/>
    </location>
    <ligand>
        <name>Mg(2+)</name>
        <dbReference type="ChEBI" id="CHEBI:18420"/>
        <label>1</label>
    </ligand>
</feature>
<comment type="similarity">
    <text evidence="4 17 18">Belongs to the CDP-alcohol phosphatidyltransferase class-I family.</text>
</comment>
<keyword evidence="17" id="KW-0443">Lipid metabolism</keyword>
<accession>A0A6G7YJ58</accession>
<dbReference type="Pfam" id="PF01066">
    <property type="entry name" value="CDP-OH_P_transf"/>
    <property type="match status" value="1"/>
</dbReference>
<evidence type="ECO:0000256" key="17">
    <source>
        <dbReference type="HAMAP-Rule" id="MF_02241"/>
    </source>
</evidence>
<evidence type="ECO:0000256" key="14">
    <source>
        <dbReference type="ARBA" id="ARBA00024082"/>
    </source>
</evidence>
<protein>
    <recommendedName>
        <fullName evidence="14 17">Phosphatidylinositol phosphate synthase</fullName>
        <shortName evidence="17">PIP synthase</shortName>
        <ecNumber evidence="17">2.7.8.-</ecNumber>
    </recommendedName>
    <alternativeName>
        <fullName evidence="15 17">CDP-diacylglycerol--D-myo-inositol-3-phosphate 3-phosphatidyltransferase</fullName>
    </alternativeName>
</protein>
<comment type="pathway">
    <text evidence="3">Lipid metabolism.</text>
</comment>
<feature type="transmembrane region" description="Helical" evidence="17">
    <location>
        <begin position="51"/>
        <end position="67"/>
    </location>
</feature>
<keyword evidence="20" id="KW-1185">Reference proteome</keyword>
<feature type="binding site" evidence="17">
    <location>
        <position position="86"/>
    </location>
    <ligand>
        <name>Mg(2+)</name>
        <dbReference type="ChEBI" id="CHEBI:18420"/>
        <label>2</label>
    </ligand>
</feature>
<dbReference type="RefSeq" id="WP_166320454.1">
    <property type="nucleotide sequence ID" value="NZ_CP049866.1"/>
</dbReference>
<dbReference type="InterPro" id="IPR043130">
    <property type="entry name" value="CDP-OH_PTrfase_TM_dom"/>
</dbReference>
<comment type="caution">
    <text evidence="17">Lacks conserved residue(s) required for the propagation of feature annotation.</text>
</comment>
<evidence type="ECO:0000256" key="6">
    <source>
        <dbReference type="ARBA" id="ARBA00022475"/>
    </source>
</evidence>
<comment type="catalytic activity">
    <reaction evidence="13 17">
        <text>1,2-di-(9Z-octadecenoyl)-sn-glycero-3-cytidine-5'-diphosphate + 1D-myo-inositol 3-phosphate = 1,2-di-(9Z-octadecenoyl)-sn-glycero-3-phospho-(1D-myo-inositol-3-phosphate) + CMP + H(+)</text>
        <dbReference type="Rhea" id="RHEA:61216"/>
        <dbReference type="ChEBI" id="CHEBI:15378"/>
        <dbReference type="ChEBI" id="CHEBI:58401"/>
        <dbReference type="ChEBI" id="CHEBI:60377"/>
        <dbReference type="ChEBI" id="CHEBI:85356"/>
        <dbReference type="ChEBI" id="CHEBI:144472"/>
    </reaction>
</comment>
<feature type="binding site" evidence="17">
    <location>
        <position position="86"/>
    </location>
    <ligand>
        <name>Mg(2+)</name>
        <dbReference type="ChEBI" id="CHEBI:18420"/>
        <label>1</label>
    </ligand>
</feature>
<feature type="binding site" evidence="17">
    <location>
        <begin position="28"/>
        <end position="31"/>
    </location>
    <ligand>
        <name>a CDP-1,2-diacyl-sn-glycerol</name>
        <dbReference type="ChEBI" id="CHEBI:58332"/>
    </ligand>
</feature>
<dbReference type="InterPro" id="IPR048254">
    <property type="entry name" value="CDP_ALCOHOL_P_TRANSF_CS"/>
</dbReference>
<evidence type="ECO:0000256" key="4">
    <source>
        <dbReference type="ARBA" id="ARBA00010441"/>
    </source>
</evidence>
<evidence type="ECO:0000313" key="19">
    <source>
        <dbReference type="EMBL" id="QIK76770.1"/>
    </source>
</evidence>
<dbReference type="EMBL" id="CP049866">
    <property type="protein sequence ID" value="QIK76770.1"/>
    <property type="molecule type" value="Genomic_DNA"/>
</dbReference>